<dbReference type="Proteomes" id="UP000030002">
    <property type="component" value="Unassembled WGS sequence"/>
</dbReference>
<evidence type="ECO:0000313" key="2">
    <source>
        <dbReference type="EMBL" id="KGN32281.1"/>
    </source>
</evidence>
<dbReference type="eggNOG" id="ENOG5030NDT">
    <property type="taxonomic scope" value="Bacteria"/>
</dbReference>
<name>A0A0A0J9J0_9MICO</name>
<feature type="transmembrane region" description="Helical" evidence="1">
    <location>
        <begin position="20"/>
        <end position="44"/>
    </location>
</feature>
<evidence type="ECO:0000313" key="3">
    <source>
        <dbReference type="Proteomes" id="UP000030002"/>
    </source>
</evidence>
<comment type="caution">
    <text evidence="2">The sequence shown here is derived from an EMBL/GenBank/DDBJ whole genome shotgun (WGS) entry which is preliminary data.</text>
</comment>
<keyword evidence="1" id="KW-1133">Transmembrane helix</keyword>
<evidence type="ECO:0000256" key="1">
    <source>
        <dbReference type="SAM" id="Phobius"/>
    </source>
</evidence>
<dbReference type="STRING" id="1385520.N802_18125"/>
<reference evidence="2 3" key="1">
    <citation type="submission" date="2013-08" db="EMBL/GenBank/DDBJ databases">
        <title>The genome sequence of Knoellia sinensis.</title>
        <authorList>
            <person name="Zhu W."/>
            <person name="Wang G."/>
        </authorList>
    </citation>
    <scope>NUCLEOTIDE SEQUENCE [LARGE SCALE GENOMIC DNA]</scope>
    <source>
        <strain evidence="2 3">KCTC 19936</strain>
    </source>
</reference>
<keyword evidence="1" id="KW-0472">Membrane</keyword>
<keyword evidence="1" id="KW-0812">Transmembrane</keyword>
<feature type="transmembrane region" description="Helical" evidence="1">
    <location>
        <begin position="56"/>
        <end position="77"/>
    </location>
</feature>
<gene>
    <name evidence="2" type="ORF">N802_18125</name>
</gene>
<proteinExistence type="predicted"/>
<organism evidence="2 3">
    <name type="scientific">Knoellia sinensis KCTC 19936</name>
    <dbReference type="NCBI Taxonomy" id="1385520"/>
    <lineage>
        <taxon>Bacteria</taxon>
        <taxon>Bacillati</taxon>
        <taxon>Actinomycetota</taxon>
        <taxon>Actinomycetes</taxon>
        <taxon>Micrococcales</taxon>
        <taxon>Intrasporangiaceae</taxon>
        <taxon>Knoellia</taxon>
    </lineage>
</organism>
<dbReference type="AlphaFoldDB" id="A0A0A0J9J0"/>
<protein>
    <submittedName>
        <fullName evidence="2">Uncharacterized protein</fullName>
    </submittedName>
</protein>
<accession>A0A0A0J9J0</accession>
<dbReference type="EMBL" id="AVPJ01000007">
    <property type="protein sequence ID" value="KGN32281.1"/>
    <property type="molecule type" value="Genomic_DNA"/>
</dbReference>
<keyword evidence="3" id="KW-1185">Reference proteome</keyword>
<sequence>MEQQDRDSHPAPVIIGPPGWMRWFGPILLLGVWLAMMSVVVFAFRERDWMAPVRDSGLGVVGAIVGWVIVLFFLLILPPSIKVLLTYRSVLDVNGVEAPFGRGRFDLPEIETVRWVPQGGPVNAANRPERFEVLSEASGLIARVTRAEADWDAAVAMLRHWASIRPQVVRDESTAAVLGVELVSNAGHDRLD</sequence>